<evidence type="ECO:0000313" key="2">
    <source>
        <dbReference type="EMBL" id="QWY81937.1"/>
    </source>
</evidence>
<keyword evidence="3" id="KW-1185">Reference proteome</keyword>
<protein>
    <submittedName>
        <fullName evidence="2">Baseplate J protein</fullName>
    </submittedName>
</protein>
<proteinExistence type="predicted"/>
<accession>A0A8F3INW6</accession>
<organism evidence="2 3">
    <name type="scientific">Arthrobacter phage Sicarius2</name>
    <dbReference type="NCBI Taxonomy" id="2836090"/>
    <lineage>
        <taxon>Viruses</taxon>
        <taxon>Duplodnaviria</taxon>
        <taxon>Heunggongvirae</taxon>
        <taxon>Uroviricota</taxon>
        <taxon>Caudoviricetes</taxon>
        <taxon>Berryhillviridae</taxon>
        <taxon>Sicariusvirus</taxon>
        <taxon>Sicariusvirus sicarius2</taxon>
    </lineage>
</organism>
<evidence type="ECO:0000259" key="1">
    <source>
        <dbReference type="Pfam" id="PF04865"/>
    </source>
</evidence>
<feature type="domain" description="Baseplate protein J-like barrel" evidence="1">
    <location>
        <begin position="95"/>
        <end position="174"/>
    </location>
</feature>
<dbReference type="EMBL" id="MW862982">
    <property type="protein sequence ID" value="QWY81937.1"/>
    <property type="molecule type" value="Genomic_DNA"/>
</dbReference>
<sequence>MDDQPVDAPELEALKLLRFGTESDLVEAGVTQLQSLMPEWEPRVGNTEVMLMQSLALMLGPEIMAVQLLGDRVIEGVMNLYGVTRSAGAQATSRVRFTVTNSNPTQIIPADTRVRLVVSSTGETVDLLTVEELSIITSESLTGEVNVVAERAGEEANGVPAGTPVSIVGSLPFVDVSELALPVSGGSGEESDGSFYARAASTLARQVSTLVQGSQFEYAALARPEVGRAKAFDLYDPAQPNNASAYGHVTVAVADQQGNAVSAAAMTEIQNWLTSQALASLLVHVIAPTYTTVNLPVTVKAAVGQSAADVQASVDAALRAYVNPVTWPWESQITQYGLISVVGNAAGVREVQSVPATIALAGKAPLPKIGSITVTVN</sequence>
<reference evidence="2" key="1">
    <citation type="submission" date="2021-04" db="EMBL/GenBank/DDBJ databases">
        <authorList>
            <person name="Black C."/>
            <person name="Barkhordar M.H."/>
            <person name="Chen C."/>
            <person name="Chin S.C."/>
            <person name="Fang R."/>
            <person name="Fontenot L.A."/>
            <person name="Fulinara C.P."/>
            <person name="Gaeta R."/>
            <person name="Hong M.-L.O."/>
            <person name="Jiang B.L."/>
            <person name="Kapinos A."/>
            <person name="Komaranchath M."/>
            <person name="Lan W.C."/>
            <person name="Mirjafari-Firoozabadi S.-A."/>
            <person name="Padua J.-W.P."/>
            <person name="Ramarapu R."/>
            <person name="Santana M.G."/>
            <person name="Shaffer R.D."/>
            <person name="Soumakis M."/>
            <person name="Torres N.C."/>
            <person name="Tseng A."/>
            <person name="Venkatesh S."/>
            <person name="Wang V."/>
            <person name="Yanovsky A.O."/>
            <person name="Nguyen M.A."/>
            <person name="Swift C.M."/>
            <person name="Mayet R.A."/>
            <person name="Chen A."/>
            <person name="Demo S."/>
            <person name="Tse V.Y."/>
            <person name="Garlena R.A."/>
            <person name="Russell D.A."/>
            <person name="Pope W.H."/>
            <person name="Jacobs-Sera D."/>
            <person name="Hatfull G.F."/>
            <person name="Reddi K."/>
            <person name="Moberg-Parker J."/>
            <person name="Freise A.C."/>
        </authorList>
    </citation>
    <scope>NUCLEOTIDE SEQUENCE</scope>
</reference>
<gene>
    <name evidence="2" type="primary">32</name>
    <name evidence="2" type="ORF">SEA_SICARIUS2_32</name>
</gene>
<dbReference type="InterPro" id="IPR006949">
    <property type="entry name" value="Barrel_Baseplate_J-like"/>
</dbReference>
<dbReference type="Pfam" id="PF04865">
    <property type="entry name" value="Baseplate_J"/>
    <property type="match status" value="1"/>
</dbReference>
<evidence type="ECO:0000313" key="3">
    <source>
        <dbReference type="Proteomes" id="UP000693758"/>
    </source>
</evidence>
<name>A0A8F3INW6_9CAUD</name>
<dbReference type="Proteomes" id="UP000693758">
    <property type="component" value="Segment"/>
</dbReference>